<evidence type="ECO:0000313" key="1">
    <source>
        <dbReference type="EMBL" id="OYD07214.1"/>
    </source>
</evidence>
<evidence type="ECO:0000313" key="2">
    <source>
        <dbReference type="Proteomes" id="UP000215459"/>
    </source>
</evidence>
<comment type="caution">
    <text evidence="1">The sequence shown here is derived from an EMBL/GenBank/DDBJ whole genome shotgun (WGS) entry which is preliminary data.</text>
</comment>
<dbReference type="EMBL" id="NOWF01000007">
    <property type="protein sequence ID" value="OYD07214.1"/>
    <property type="molecule type" value="Genomic_DNA"/>
</dbReference>
<dbReference type="AlphaFoldDB" id="A0A235B4J6"/>
<sequence>MKTALNGLFGKWTKYFVETGDPKGSLRGRGDLHKGRKLRCWTIDYNKVTEKPQPLRAYENTGIEAENIARESSS</sequence>
<protein>
    <submittedName>
        <fullName evidence="1">Uncharacterized protein</fullName>
    </submittedName>
</protein>
<dbReference type="Proteomes" id="UP000215459">
    <property type="component" value="Unassembled WGS sequence"/>
</dbReference>
<proteinExistence type="predicted"/>
<gene>
    <name evidence="1" type="ORF">CHM34_12585</name>
</gene>
<name>A0A235B4J6_9BACL</name>
<accession>A0A235B4J6</accession>
<keyword evidence="2" id="KW-1185">Reference proteome</keyword>
<organism evidence="1 2">
    <name type="scientific">Paludifilum halophilum</name>
    <dbReference type="NCBI Taxonomy" id="1642702"/>
    <lineage>
        <taxon>Bacteria</taxon>
        <taxon>Bacillati</taxon>
        <taxon>Bacillota</taxon>
        <taxon>Bacilli</taxon>
        <taxon>Bacillales</taxon>
        <taxon>Thermoactinomycetaceae</taxon>
        <taxon>Paludifilum</taxon>
    </lineage>
</organism>
<reference evidence="1 2" key="1">
    <citation type="submission" date="2017-07" db="EMBL/GenBank/DDBJ databases">
        <title>The genome sequence of Paludifilum halophilum highlights mechanisms for microbial adaptation to high salt environemnts.</title>
        <authorList>
            <person name="Belbahri L."/>
        </authorList>
    </citation>
    <scope>NUCLEOTIDE SEQUENCE [LARGE SCALE GENOMIC DNA]</scope>
    <source>
        <strain evidence="1 2">DSM 102817</strain>
    </source>
</reference>